<protein>
    <submittedName>
        <fullName evidence="7">LysE family translocator</fullName>
    </submittedName>
</protein>
<keyword evidence="5 6" id="KW-0472">Membrane</keyword>
<feature type="transmembrane region" description="Helical" evidence="6">
    <location>
        <begin position="173"/>
        <end position="194"/>
    </location>
</feature>
<comment type="subcellular location">
    <subcellularLocation>
        <location evidence="1">Cell membrane</location>
        <topology evidence="1">Multi-pass membrane protein</topology>
    </subcellularLocation>
</comment>
<gene>
    <name evidence="7" type="ORF">IBL26_06770</name>
</gene>
<reference evidence="7 8" key="1">
    <citation type="journal article" date="2013" name="Int. J. Syst. Evol. Microbiol.">
        <title>Roseomonas aerophila sp. nov., isolated from air.</title>
        <authorList>
            <person name="Kim S.J."/>
            <person name="Weon H.Y."/>
            <person name="Ahn J.H."/>
            <person name="Hong S.B."/>
            <person name="Seok S.J."/>
            <person name="Whang K.S."/>
            <person name="Kwon S.W."/>
        </authorList>
    </citation>
    <scope>NUCLEOTIDE SEQUENCE [LARGE SCALE GENOMIC DNA]</scope>
    <source>
        <strain evidence="7 8">NBRC 108923</strain>
    </source>
</reference>
<feature type="transmembrane region" description="Helical" evidence="6">
    <location>
        <begin position="45"/>
        <end position="65"/>
    </location>
</feature>
<dbReference type="Pfam" id="PF01810">
    <property type="entry name" value="LysE"/>
    <property type="match status" value="1"/>
</dbReference>
<dbReference type="PANTHER" id="PTHR30086:SF20">
    <property type="entry name" value="ARGININE EXPORTER PROTEIN ARGO-RELATED"/>
    <property type="match status" value="1"/>
</dbReference>
<dbReference type="InterPro" id="IPR001123">
    <property type="entry name" value="LeuE-type"/>
</dbReference>
<evidence type="ECO:0000256" key="4">
    <source>
        <dbReference type="ARBA" id="ARBA00022989"/>
    </source>
</evidence>
<name>A0ABR7RIX1_9PROT</name>
<evidence type="ECO:0000256" key="6">
    <source>
        <dbReference type="SAM" id="Phobius"/>
    </source>
</evidence>
<keyword evidence="2" id="KW-1003">Cell membrane</keyword>
<keyword evidence="8" id="KW-1185">Reference proteome</keyword>
<evidence type="ECO:0000256" key="5">
    <source>
        <dbReference type="ARBA" id="ARBA00023136"/>
    </source>
</evidence>
<sequence length="195" mass="20438">MSVPWSLLGFAVAASVTPGPNTLMVSAMGAAGGWRAPLPAMLGITLGFMLLLVLTSLGLAAPLAASPSLHGVLRWVGVLWLLWLAWKIGHAPPPEPGAAPRGFGFLAAAAFQWVNPKAWMIALAALPAFTAPGEAMLDAGLRIALTFGLISMPCLLVWALVGQGAGRLLRTPRHWRIFNIVMGLLLAASVLPLLR</sequence>
<keyword evidence="3 6" id="KW-0812">Transmembrane</keyword>
<evidence type="ECO:0000313" key="7">
    <source>
        <dbReference type="EMBL" id="MBC9206534.1"/>
    </source>
</evidence>
<feature type="transmembrane region" description="Helical" evidence="6">
    <location>
        <begin position="141"/>
        <end position="161"/>
    </location>
</feature>
<dbReference type="EMBL" id="JACTVA010000008">
    <property type="protein sequence ID" value="MBC9206534.1"/>
    <property type="molecule type" value="Genomic_DNA"/>
</dbReference>
<evidence type="ECO:0000256" key="3">
    <source>
        <dbReference type="ARBA" id="ARBA00022692"/>
    </source>
</evidence>
<comment type="caution">
    <text evidence="7">The sequence shown here is derived from an EMBL/GenBank/DDBJ whole genome shotgun (WGS) entry which is preliminary data.</text>
</comment>
<keyword evidence="4 6" id="KW-1133">Transmembrane helix</keyword>
<feature type="transmembrane region" description="Helical" evidence="6">
    <location>
        <begin position="103"/>
        <end position="129"/>
    </location>
</feature>
<dbReference type="Proteomes" id="UP000626026">
    <property type="component" value="Unassembled WGS sequence"/>
</dbReference>
<proteinExistence type="predicted"/>
<evidence type="ECO:0000256" key="1">
    <source>
        <dbReference type="ARBA" id="ARBA00004651"/>
    </source>
</evidence>
<evidence type="ECO:0000256" key="2">
    <source>
        <dbReference type="ARBA" id="ARBA00022475"/>
    </source>
</evidence>
<accession>A0ABR7RIX1</accession>
<organism evidence="7 8">
    <name type="scientific">Teichococcus aerophilus</name>
    <dbReference type="NCBI Taxonomy" id="1224513"/>
    <lineage>
        <taxon>Bacteria</taxon>
        <taxon>Pseudomonadati</taxon>
        <taxon>Pseudomonadota</taxon>
        <taxon>Alphaproteobacteria</taxon>
        <taxon>Acetobacterales</taxon>
        <taxon>Roseomonadaceae</taxon>
        <taxon>Roseomonas</taxon>
    </lineage>
</organism>
<evidence type="ECO:0000313" key="8">
    <source>
        <dbReference type="Proteomes" id="UP000626026"/>
    </source>
</evidence>
<feature type="transmembrane region" description="Helical" evidence="6">
    <location>
        <begin position="72"/>
        <end position="91"/>
    </location>
</feature>
<dbReference type="PANTHER" id="PTHR30086">
    <property type="entry name" value="ARGININE EXPORTER PROTEIN ARGO"/>
    <property type="match status" value="1"/>
</dbReference>